<dbReference type="PANTHER" id="PTHR45845">
    <property type="entry name" value="RHO GUANINE NUCLEOTIDE EXCHANGE FACTOR-RELATED"/>
    <property type="match status" value="1"/>
</dbReference>
<keyword evidence="2" id="KW-1185">Reference proteome</keyword>
<dbReference type="PANTHER" id="PTHR45845:SF2">
    <property type="entry name" value="RIKEN CDNA D630003M21 GENE"/>
    <property type="match status" value="1"/>
</dbReference>
<protein>
    <submittedName>
        <fullName evidence="1">Uncharacterized protein KIAA1755</fullName>
    </submittedName>
</protein>
<organism evidence="1 2">
    <name type="scientific">Acanthisitta chloris</name>
    <name type="common">rifleman</name>
    <dbReference type="NCBI Taxonomy" id="57068"/>
    <lineage>
        <taxon>Eukaryota</taxon>
        <taxon>Metazoa</taxon>
        <taxon>Chordata</taxon>
        <taxon>Craniata</taxon>
        <taxon>Vertebrata</taxon>
        <taxon>Euteleostomi</taxon>
        <taxon>Archelosauria</taxon>
        <taxon>Archosauria</taxon>
        <taxon>Dinosauria</taxon>
        <taxon>Saurischia</taxon>
        <taxon>Theropoda</taxon>
        <taxon>Coelurosauria</taxon>
        <taxon>Aves</taxon>
        <taxon>Neognathae</taxon>
        <taxon>Neoaves</taxon>
        <taxon>Telluraves</taxon>
        <taxon>Australaves</taxon>
        <taxon>Passeriformes</taxon>
        <taxon>Acanthisittidae</taxon>
        <taxon>Acanthisitta</taxon>
    </lineage>
</organism>
<evidence type="ECO:0000313" key="2">
    <source>
        <dbReference type="Proteomes" id="UP000053537"/>
    </source>
</evidence>
<accession>A0A091MGB9</accession>
<dbReference type="Proteomes" id="UP000053537">
    <property type="component" value="Unassembled WGS sequence"/>
</dbReference>
<reference evidence="1 2" key="1">
    <citation type="submission" date="2014-04" db="EMBL/GenBank/DDBJ databases">
        <title>Genome evolution of avian class.</title>
        <authorList>
            <person name="Zhang G."/>
            <person name="Li C."/>
        </authorList>
    </citation>
    <scope>NUCLEOTIDE SEQUENCE [LARGE SCALE GENOMIC DNA]</scope>
    <source>
        <strain evidence="1">BGI_N310</strain>
    </source>
</reference>
<dbReference type="EMBL" id="KK825030">
    <property type="protein sequence ID" value="KFP72191.1"/>
    <property type="molecule type" value="Genomic_DNA"/>
</dbReference>
<feature type="non-terminal residue" evidence="1">
    <location>
        <position position="1"/>
    </location>
</feature>
<evidence type="ECO:0000313" key="1">
    <source>
        <dbReference type="EMBL" id="KFP72191.1"/>
    </source>
</evidence>
<feature type="non-terminal residue" evidence="1">
    <location>
        <position position="223"/>
    </location>
</feature>
<dbReference type="AlphaFoldDB" id="A0A091MGB9"/>
<name>A0A091MGB9_9PASS</name>
<proteinExistence type="predicted"/>
<sequence length="223" mass="24502">LLRSGIICLPGSSDRLGRALLLVTTSGSAWGAAWCSSAELARLILYLCSLPRREAKDIGLMVVVDARKQPPAPVLFSALRSVQSVSPGCIHSVLLLAEKELVAQRERLPGVQMETLTSLKALGRHVDSSQLPPELDGAFPYCHGEWVQFFQKLHPFTSGLRQASELLQCCIQELRSTDALAGTQDVAAGIRRHQELMQKVLSDPQLVRVQREGGFVLARLRRE</sequence>
<gene>
    <name evidence="1" type="ORF">N310_01865</name>
</gene>
<dbReference type="InterPro" id="IPR052231">
    <property type="entry name" value="Rho_GEF_signaling-related"/>
</dbReference>